<evidence type="ECO:0000256" key="1">
    <source>
        <dbReference type="ARBA" id="ARBA00022679"/>
    </source>
</evidence>
<organism evidence="4 5">
    <name type="scientific">Bdellovibrio svalbardensis</name>
    <dbReference type="NCBI Taxonomy" id="2972972"/>
    <lineage>
        <taxon>Bacteria</taxon>
        <taxon>Pseudomonadati</taxon>
        <taxon>Bdellovibrionota</taxon>
        <taxon>Bdellovibrionia</taxon>
        <taxon>Bdellovibrionales</taxon>
        <taxon>Pseudobdellovibrionaceae</taxon>
        <taxon>Bdellovibrio</taxon>
    </lineage>
</organism>
<gene>
    <name evidence="4" type="ORF">NWE73_13920</name>
</gene>
<dbReference type="Pfam" id="PF00583">
    <property type="entry name" value="Acetyltransf_1"/>
    <property type="match status" value="1"/>
</dbReference>
<evidence type="ECO:0000259" key="3">
    <source>
        <dbReference type="PROSITE" id="PS51186"/>
    </source>
</evidence>
<evidence type="ECO:0000313" key="5">
    <source>
        <dbReference type="Proteomes" id="UP001152321"/>
    </source>
</evidence>
<protein>
    <submittedName>
        <fullName evidence="4">GNAT family N-acetyltransferase</fullName>
        <ecNumber evidence="4">2.3.1.-</ecNumber>
    </submittedName>
</protein>
<dbReference type="SUPFAM" id="SSF55729">
    <property type="entry name" value="Acyl-CoA N-acyltransferases (Nat)"/>
    <property type="match status" value="1"/>
</dbReference>
<dbReference type="Proteomes" id="UP001152321">
    <property type="component" value="Unassembled WGS sequence"/>
</dbReference>
<feature type="domain" description="N-acetyltransferase" evidence="3">
    <location>
        <begin position="3"/>
        <end position="147"/>
    </location>
</feature>
<dbReference type="PANTHER" id="PTHR43420:SF44">
    <property type="entry name" value="ACETYLTRANSFERASE YPEA"/>
    <property type="match status" value="1"/>
</dbReference>
<dbReference type="InterPro" id="IPR016181">
    <property type="entry name" value="Acyl_CoA_acyltransferase"/>
</dbReference>
<dbReference type="Gene3D" id="3.40.630.30">
    <property type="match status" value="1"/>
</dbReference>
<sequence length="147" mass="16536">MQLMIESLYTPHKAAMRSLIDAIVADQGLHAGFYWPMDLLGAEMATAEAVGIFVEEELAGFVLYREVPGAWEISLVATHPKFRRRGLMEALIKHLIAAKGQGVELWLEVHQDNHSAQKLYEKLGFTMTGRRPRYYKDGATALLYSCP</sequence>
<accession>A0ABT6DN02</accession>
<keyword evidence="1 4" id="KW-0808">Transferase</keyword>
<name>A0ABT6DN02_9BACT</name>
<proteinExistence type="predicted"/>
<dbReference type="GO" id="GO:0016746">
    <property type="term" value="F:acyltransferase activity"/>
    <property type="evidence" value="ECO:0007669"/>
    <property type="project" value="UniProtKB-KW"/>
</dbReference>
<dbReference type="PANTHER" id="PTHR43420">
    <property type="entry name" value="ACETYLTRANSFERASE"/>
    <property type="match status" value="1"/>
</dbReference>
<evidence type="ECO:0000313" key="4">
    <source>
        <dbReference type="EMBL" id="MDG0817475.1"/>
    </source>
</evidence>
<dbReference type="EC" id="2.3.1.-" evidence="4"/>
<comment type="caution">
    <text evidence="4">The sequence shown here is derived from an EMBL/GenBank/DDBJ whole genome shotgun (WGS) entry which is preliminary data.</text>
</comment>
<dbReference type="RefSeq" id="WP_277578948.1">
    <property type="nucleotide sequence ID" value="NZ_JANRMI010000004.1"/>
</dbReference>
<dbReference type="CDD" id="cd04301">
    <property type="entry name" value="NAT_SF"/>
    <property type="match status" value="1"/>
</dbReference>
<keyword evidence="5" id="KW-1185">Reference proteome</keyword>
<dbReference type="InterPro" id="IPR000182">
    <property type="entry name" value="GNAT_dom"/>
</dbReference>
<dbReference type="EMBL" id="JANRMI010000004">
    <property type="protein sequence ID" value="MDG0817475.1"/>
    <property type="molecule type" value="Genomic_DNA"/>
</dbReference>
<keyword evidence="2 4" id="KW-0012">Acyltransferase</keyword>
<reference evidence="4" key="1">
    <citation type="submission" date="2022-08" db="EMBL/GenBank/DDBJ databases">
        <title>Novel Bdellovibrio Species Isolated from Svalbard: Designation Bdellovibrio svalbardensis.</title>
        <authorList>
            <person name="Mitchell R.J."/>
            <person name="Choi S.Y."/>
        </authorList>
    </citation>
    <scope>NUCLEOTIDE SEQUENCE</scope>
    <source>
        <strain evidence="4">PAP01</strain>
    </source>
</reference>
<dbReference type="PROSITE" id="PS51186">
    <property type="entry name" value="GNAT"/>
    <property type="match status" value="1"/>
</dbReference>
<dbReference type="InterPro" id="IPR050680">
    <property type="entry name" value="YpeA/RimI_acetyltransf"/>
</dbReference>
<evidence type="ECO:0000256" key="2">
    <source>
        <dbReference type="ARBA" id="ARBA00023315"/>
    </source>
</evidence>